<sequence length="226" mass="26372">QKKHILSMAGRSRNVLNFYTVFEVKEDNFNSARELLNDTYQSFKTELESQGMYVDQLFEKDIKALLYRRMNPESSQSEPCREDWEIENILPENAKIYKDGRHIEIENRIYRFYSIIKYPSTVERYRWLRKVFNTKGDINIAIILTPKNKATITRELSKAVSELGAKALDSRKDESLRQKYQAEEESAKDMITELGNDNISLYDVNITIGISTPDIKDLNTLSNIPL</sequence>
<evidence type="ECO:0000313" key="1">
    <source>
        <dbReference type="EMBL" id="GAI90087.1"/>
    </source>
</evidence>
<feature type="non-terminal residue" evidence="1">
    <location>
        <position position="1"/>
    </location>
</feature>
<protein>
    <submittedName>
        <fullName evidence="1">Uncharacterized protein</fullName>
    </submittedName>
</protein>
<name>X1SAP2_9ZZZZ</name>
<dbReference type="AlphaFoldDB" id="X1SAP2"/>
<accession>X1SAP2</accession>
<reference evidence="1" key="1">
    <citation type="journal article" date="2014" name="Front. Microbiol.">
        <title>High frequency of phylogenetically diverse reductive dehalogenase-homologous genes in deep subseafloor sedimentary metagenomes.</title>
        <authorList>
            <person name="Kawai M."/>
            <person name="Futagami T."/>
            <person name="Toyoda A."/>
            <person name="Takaki Y."/>
            <person name="Nishi S."/>
            <person name="Hori S."/>
            <person name="Arai W."/>
            <person name="Tsubouchi T."/>
            <person name="Morono Y."/>
            <person name="Uchiyama I."/>
            <person name="Ito T."/>
            <person name="Fujiyama A."/>
            <person name="Inagaki F."/>
            <person name="Takami H."/>
        </authorList>
    </citation>
    <scope>NUCLEOTIDE SEQUENCE</scope>
    <source>
        <strain evidence="1">Expedition CK06-06</strain>
    </source>
</reference>
<proteinExistence type="predicted"/>
<dbReference type="EMBL" id="BARW01018985">
    <property type="protein sequence ID" value="GAI90087.1"/>
    <property type="molecule type" value="Genomic_DNA"/>
</dbReference>
<comment type="caution">
    <text evidence="1">The sequence shown here is derived from an EMBL/GenBank/DDBJ whole genome shotgun (WGS) entry which is preliminary data.</text>
</comment>
<organism evidence="1">
    <name type="scientific">marine sediment metagenome</name>
    <dbReference type="NCBI Taxonomy" id="412755"/>
    <lineage>
        <taxon>unclassified sequences</taxon>
        <taxon>metagenomes</taxon>
        <taxon>ecological metagenomes</taxon>
    </lineage>
</organism>
<gene>
    <name evidence="1" type="ORF">S12H4_32379</name>
</gene>